<feature type="chain" id="PRO_5019129034" description="DUF4352 domain-containing protein" evidence="1">
    <location>
        <begin position="30"/>
        <end position="136"/>
    </location>
</feature>
<keyword evidence="1" id="KW-0732">Signal</keyword>
<evidence type="ECO:0000313" key="3">
    <source>
        <dbReference type="Proteomes" id="UP000284250"/>
    </source>
</evidence>
<proteinExistence type="predicted"/>
<name>A0A418QML6_9BACT</name>
<dbReference type="EMBL" id="QYCN01000040">
    <property type="protein sequence ID" value="RIY06477.1"/>
    <property type="molecule type" value="Genomic_DNA"/>
</dbReference>
<dbReference type="OrthoDB" id="1363339at2"/>
<sequence>MMKFFKIVAVFIGCMLVLGWLLPDAPADAAAGTTSSSEAATSAATEDKQDLEILKTSETNNEFGRTVHVKVRNNTDRLIQYVDLKSVYYNKNKDIVGTGIGNAMNLAAGATKTIDIMAMGIDGATSYEVEVGNVLQ</sequence>
<dbReference type="NCBIfam" id="NF038353">
    <property type="entry name" value="FxLYD_dom"/>
    <property type="match status" value="1"/>
</dbReference>
<dbReference type="InterPro" id="IPR047676">
    <property type="entry name" value="FxLYD_dom"/>
</dbReference>
<evidence type="ECO:0000313" key="2">
    <source>
        <dbReference type="EMBL" id="RIY06477.1"/>
    </source>
</evidence>
<gene>
    <name evidence="2" type="ORF">D0T11_18730</name>
</gene>
<evidence type="ECO:0000256" key="1">
    <source>
        <dbReference type="SAM" id="SignalP"/>
    </source>
</evidence>
<keyword evidence="3" id="KW-1185">Reference proteome</keyword>
<dbReference type="AlphaFoldDB" id="A0A418QML6"/>
<reference evidence="2 3" key="1">
    <citation type="submission" date="2018-09" db="EMBL/GenBank/DDBJ databases">
        <authorList>
            <person name="Zeman M."/>
            <person name="Pardy F."/>
        </authorList>
    </citation>
    <scope>NUCLEOTIDE SEQUENCE [LARGE SCALE GENOMIC DNA]</scope>
    <source>
        <strain evidence="2 3">CCM 8852</strain>
    </source>
</reference>
<organism evidence="2 3">
    <name type="scientific">Hymenobacter rubripertinctus</name>
    <dbReference type="NCBI Taxonomy" id="2029981"/>
    <lineage>
        <taxon>Bacteria</taxon>
        <taxon>Pseudomonadati</taxon>
        <taxon>Bacteroidota</taxon>
        <taxon>Cytophagia</taxon>
        <taxon>Cytophagales</taxon>
        <taxon>Hymenobacteraceae</taxon>
        <taxon>Hymenobacter</taxon>
    </lineage>
</organism>
<dbReference type="Proteomes" id="UP000284250">
    <property type="component" value="Unassembled WGS sequence"/>
</dbReference>
<accession>A0A418QML6</accession>
<comment type="caution">
    <text evidence="2">The sequence shown here is derived from an EMBL/GenBank/DDBJ whole genome shotgun (WGS) entry which is preliminary data.</text>
</comment>
<feature type="signal peptide" evidence="1">
    <location>
        <begin position="1"/>
        <end position="29"/>
    </location>
</feature>
<protein>
    <recommendedName>
        <fullName evidence="4">DUF4352 domain-containing protein</fullName>
    </recommendedName>
</protein>
<evidence type="ECO:0008006" key="4">
    <source>
        <dbReference type="Google" id="ProtNLM"/>
    </source>
</evidence>
<reference evidence="2 3" key="2">
    <citation type="submission" date="2019-01" db="EMBL/GenBank/DDBJ databases">
        <title>Hymenobacter humicola sp. nov., isolated from soils in Antarctica.</title>
        <authorList>
            <person name="Sedlacek I."/>
            <person name="Holochova P."/>
            <person name="Kralova S."/>
            <person name="Pantucek R."/>
            <person name="Stankova E."/>
            <person name="Vrbovska V."/>
            <person name="Kristofova L."/>
            <person name="Svec P."/>
            <person name="Busse H.-J."/>
        </authorList>
    </citation>
    <scope>NUCLEOTIDE SEQUENCE [LARGE SCALE GENOMIC DNA]</scope>
    <source>
        <strain evidence="2 3">CCM 8852</strain>
    </source>
</reference>
<dbReference type="RefSeq" id="WP_119657342.1">
    <property type="nucleotide sequence ID" value="NZ_JBHUOI010000081.1"/>
</dbReference>